<reference evidence="1 2" key="1">
    <citation type="submission" date="2022-07" db="EMBL/GenBank/DDBJ databases">
        <authorList>
            <person name="Phongsopitanun W."/>
            <person name="Tanasupawat S."/>
        </authorList>
    </citation>
    <scope>NUCLEOTIDE SEQUENCE [LARGE SCALE GENOMIC DNA]</scope>
    <source>
        <strain evidence="1 2">RCU-064</strain>
    </source>
</reference>
<keyword evidence="2" id="KW-1185">Reference proteome</keyword>
<dbReference type="SUPFAM" id="SSF89733">
    <property type="entry name" value="L-sulfolactate dehydrogenase-like"/>
    <property type="match status" value="1"/>
</dbReference>
<dbReference type="Proteomes" id="UP001204746">
    <property type="component" value="Unassembled WGS sequence"/>
</dbReference>
<sequence>MIGPCNPTGRSGAGHLLICVDIRAMADPAEFERRMETLVEQTKSTPTAPGTAEIFD</sequence>
<comment type="caution">
    <text evidence="1">The sequence shown here is derived from an EMBL/GenBank/DDBJ whole genome shotgun (WGS) entry which is preliminary data.</text>
</comment>
<evidence type="ECO:0000313" key="2">
    <source>
        <dbReference type="Proteomes" id="UP001204746"/>
    </source>
</evidence>
<dbReference type="EMBL" id="JANIAA010000039">
    <property type="protein sequence ID" value="MCQ8193808.1"/>
    <property type="molecule type" value="Genomic_DNA"/>
</dbReference>
<organism evidence="1 2">
    <name type="scientific">Streptomyces rugosispiralis</name>
    <dbReference type="NCBI Taxonomy" id="2967341"/>
    <lineage>
        <taxon>Bacteria</taxon>
        <taxon>Bacillati</taxon>
        <taxon>Actinomycetota</taxon>
        <taxon>Actinomycetes</taxon>
        <taxon>Kitasatosporales</taxon>
        <taxon>Streptomycetaceae</taxon>
        <taxon>Streptomyces</taxon>
    </lineage>
</organism>
<protein>
    <submittedName>
        <fullName evidence="1">Uncharacterized protein</fullName>
    </submittedName>
</protein>
<gene>
    <name evidence="1" type="ORF">NP777_37265</name>
</gene>
<dbReference type="InterPro" id="IPR036111">
    <property type="entry name" value="Mal/L-sulfo/L-lacto_DH-like_sf"/>
</dbReference>
<dbReference type="InterPro" id="IPR043143">
    <property type="entry name" value="Mal/L-sulf/L-lact_DH-like_NADP"/>
</dbReference>
<name>A0ABT1V8T7_9ACTN</name>
<proteinExistence type="predicted"/>
<dbReference type="RefSeq" id="WP_256654612.1">
    <property type="nucleotide sequence ID" value="NZ_JANIAA010000039.1"/>
</dbReference>
<accession>A0ABT1V8T7</accession>
<dbReference type="Gene3D" id="3.30.1370.60">
    <property type="entry name" value="Hypothetical oxidoreductase yiak, domain 2"/>
    <property type="match status" value="1"/>
</dbReference>
<evidence type="ECO:0000313" key="1">
    <source>
        <dbReference type="EMBL" id="MCQ8193808.1"/>
    </source>
</evidence>